<reference evidence="1 2" key="1">
    <citation type="submission" date="2018-05" db="EMBL/GenBank/DDBJ databases">
        <title>Complete Genome Sequence of Deinococcus sp. strain 17bor-2.</title>
        <authorList>
            <person name="Srinivasan S."/>
        </authorList>
    </citation>
    <scope>NUCLEOTIDE SEQUENCE [LARGE SCALE GENOMIC DNA]</scope>
    <source>
        <strain evidence="1 2">17bor-2</strain>
    </source>
</reference>
<evidence type="ECO:0000313" key="1">
    <source>
        <dbReference type="EMBL" id="AWN22194.1"/>
    </source>
</evidence>
<dbReference type="OrthoDB" id="71880at2"/>
<proteinExistence type="predicted"/>
<name>A0A2Z3JLR6_9DEIO</name>
<organism evidence="1 2">
    <name type="scientific">Deinococcus irradiatisoli</name>
    <dbReference type="NCBI Taxonomy" id="2202254"/>
    <lineage>
        <taxon>Bacteria</taxon>
        <taxon>Thermotogati</taxon>
        <taxon>Deinococcota</taxon>
        <taxon>Deinococci</taxon>
        <taxon>Deinococcales</taxon>
        <taxon>Deinococcaceae</taxon>
        <taxon>Deinococcus</taxon>
    </lineage>
</organism>
<evidence type="ECO:0000313" key="2">
    <source>
        <dbReference type="Proteomes" id="UP000245368"/>
    </source>
</evidence>
<sequence length="68" mass="7348">MKPQVYRWLSVGQSYRYGPKLGKGDDARRGTTCTVLTVPRAGSKPANVLVQWPDGHTAVVPSGVLRAP</sequence>
<gene>
    <name evidence="1" type="ORF">DKM44_02220</name>
</gene>
<dbReference type="RefSeq" id="WP_109825036.1">
    <property type="nucleotide sequence ID" value="NZ_CP029494.1"/>
</dbReference>
<keyword evidence="2" id="KW-1185">Reference proteome</keyword>
<dbReference type="AlphaFoldDB" id="A0A2Z3JLR6"/>
<dbReference type="KEGG" id="dez:DKM44_02220"/>
<dbReference type="EMBL" id="CP029494">
    <property type="protein sequence ID" value="AWN22194.1"/>
    <property type="molecule type" value="Genomic_DNA"/>
</dbReference>
<accession>A0A2Z3JLR6</accession>
<dbReference type="Proteomes" id="UP000245368">
    <property type="component" value="Chromosome"/>
</dbReference>
<protein>
    <submittedName>
        <fullName evidence="1">Uncharacterized protein</fullName>
    </submittedName>
</protein>